<name>A0A7R8VQK7_TIMDO</name>
<evidence type="ECO:0000256" key="1">
    <source>
        <dbReference type="SAM" id="MobiDB-lite"/>
    </source>
</evidence>
<feature type="compositionally biased region" description="Polar residues" evidence="1">
    <location>
        <begin position="22"/>
        <end position="34"/>
    </location>
</feature>
<proteinExistence type="predicted"/>
<protein>
    <submittedName>
        <fullName evidence="2">Uncharacterized protein</fullName>
    </submittedName>
</protein>
<dbReference type="AlphaFoldDB" id="A0A7R8VQK7"/>
<sequence>MKVELEEVNPHLRGGRVEYNLRKSTPSSPDQDSNLDLPFLSSRAQHDKSVSQLRHRGGTASYYPFRLYALSTNYANGLGFGKVELEEVNPHLRGGRVENHLGKTTLSSPDRDSNLDLPALSSRAKHDSRVSQLRHRGSAVTLSAVFGDPRCSRRIIVADTIKIYSEGVTLNVHQDHMDLIMDHRLLALEGNHRAQGTGFKIVRGVASGISRARRIGKVALKEVNTQLRGGRVENHLGKTTPSSPDRDSNHDLPVLSSRAQHDKLTTILKAINLSGVPPGKLRGGGLGGRELTSFSHPGGPAIDTRLDARFAQEASFAEETIFRPVFLQPRKHANFFEIRRKNAE</sequence>
<organism evidence="2">
    <name type="scientific">Timema douglasi</name>
    <name type="common">Walking stick</name>
    <dbReference type="NCBI Taxonomy" id="61478"/>
    <lineage>
        <taxon>Eukaryota</taxon>
        <taxon>Metazoa</taxon>
        <taxon>Ecdysozoa</taxon>
        <taxon>Arthropoda</taxon>
        <taxon>Hexapoda</taxon>
        <taxon>Insecta</taxon>
        <taxon>Pterygota</taxon>
        <taxon>Neoptera</taxon>
        <taxon>Polyneoptera</taxon>
        <taxon>Phasmatodea</taxon>
        <taxon>Timematodea</taxon>
        <taxon>Timematoidea</taxon>
        <taxon>Timematidae</taxon>
        <taxon>Timema</taxon>
    </lineage>
</organism>
<feature type="region of interest" description="Disordered" evidence="1">
    <location>
        <begin position="95"/>
        <end position="121"/>
    </location>
</feature>
<feature type="region of interest" description="Disordered" evidence="1">
    <location>
        <begin position="229"/>
        <end position="253"/>
    </location>
</feature>
<reference evidence="2" key="1">
    <citation type="submission" date="2020-11" db="EMBL/GenBank/DDBJ databases">
        <authorList>
            <person name="Tran Van P."/>
        </authorList>
    </citation>
    <scope>NUCLEOTIDE SEQUENCE</scope>
</reference>
<feature type="region of interest" description="Disordered" evidence="1">
    <location>
        <begin position="16"/>
        <end position="37"/>
    </location>
</feature>
<accession>A0A7R8VQK7</accession>
<gene>
    <name evidence="2" type="ORF">TDIB3V08_LOCUS7475</name>
</gene>
<evidence type="ECO:0000313" key="2">
    <source>
        <dbReference type="EMBL" id="CAD7201273.1"/>
    </source>
</evidence>
<dbReference type="EMBL" id="OA568222">
    <property type="protein sequence ID" value="CAD7201273.1"/>
    <property type="molecule type" value="Genomic_DNA"/>
</dbReference>